<evidence type="ECO:0000256" key="4">
    <source>
        <dbReference type="ARBA" id="ARBA00022475"/>
    </source>
</evidence>
<dbReference type="UniPathway" id="UPA00148"/>
<feature type="transmembrane region" description="Helical" evidence="9">
    <location>
        <begin position="52"/>
        <end position="74"/>
    </location>
</feature>
<comment type="function">
    <text evidence="9">Converts cobyric acid to cobinamide by the addition of aminopropanol on the F carboxylic group.</text>
</comment>
<name>X5DC69_9BACT</name>
<dbReference type="AlphaFoldDB" id="X5DC69"/>
<dbReference type="EMBL" id="CP007451">
    <property type="protein sequence ID" value="AHW58554.1"/>
    <property type="molecule type" value="Genomic_DNA"/>
</dbReference>
<dbReference type="GO" id="GO:0009236">
    <property type="term" value="P:cobalamin biosynthetic process"/>
    <property type="evidence" value="ECO:0007669"/>
    <property type="project" value="UniProtKB-UniRule"/>
</dbReference>
<dbReference type="eggNOG" id="COG1270">
    <property type="taxonomic scope" value="Bacteria"/>
</dbReference>
<keyword evidence="6 9" id="KW-0812">Transmembrane</keyword>
<dbReference type="STRING" id="1168034.FH5T_00470"/>
<evidence type="ECO:0000313" key="11">
    <source>
        <dbReference type="EMBL" id="SET89467.1"/>
    </source>
</evidence>
<dbReference type="HOGENOM" id="CLU_054212_0_0_10"/>
<sequence>MEILINHTIALWAGFLLDKLLGDPLWLPHPVVAFGKSISFLTKKLNNGKHRILKGTIMAIVLIAATFTFFFFLIKYAYCISPIAGIAIETIFVFFGMAGTTLIKEGKAVFKALDESLEAARKQVGRIVGRDTSELSENEIKAATLETLAENLSDGFIAPLFWLAIGGVPGMMAYKMVNTLDSMIGYKNEKYLLFGRVAARIDDIANFIPARITAFIMAFCSGSKRAFHFIFRFGNAHSSPNAGYPEAALAGALNVTFGGPHLYFGQWVSKPTIGKTKRDFTKNDLLNTIKIVRRTEVVFVLLLTLCFVLATQL</sequence>
<dbReference type="GO" id="GO:0015420">
    <property type="term" value="F:ABC-type vitamin B12 transporter activity"/>
    <property type="evidence" value="ECO:0007669"/>
    <property type="project" value="UniProtKB-UniRule"/>
</dbReference>
<dbReference type="Pfam" id="PF03186">
    <property type="entry name" value="CobD_Cbib"/>
    <property type="match status" value="1"/>
</dbReference>
<evidence type="ECO:0000256" key="8">
    <source>
        <dbReference type="ARBA" id="ARBA00023136"/>
    </source>
</evidence>
<proteinExistence type="inferred from homology"/>
<protein>
    <recommendedName>
        <fullName evidence="9">Cobalamin biosynthesis protein CobD</fullName>
    </recommendedName>
</protein>
<evidence type="ECO:0000256" key="5">
    <source>
        <dbReference type="ARBA" id="ARBA00022573"/>
    </source>
</evidence>
<keyword evidence="4 9" id="KW-1003">Cell membrane</keyword>
<dbReference type="KEGG" id="dori:FH5T_00470"/>
<dbReference type="EMBL" id="FOHT01000027">
    <property type="protein sequence ID" value="SET89467.1"/>
    <property type="molecule type" value="Genomic_DNA"/>
</dbReference>
<evidence type="ECO:0000313" key="12">
    <source>
        <dbReference type="Proteomes" id="UP000023772"/>
    </source>
</evidence>
<feature type="transmembrane region" description="Helical" evidence="9">
    <location>
        <begin position="80"/>
        <end position="103"/>
    </location>
</feature>
<evidence type="ECO:0000256" key="2">
    <source>
        <dbReference type="ARBA" id="ARBA00004953"/>
    </source>
</evidence>
<comment type="caution">
    <text evidence="9">Lacks conserved residue(s) required for the propagation of feature annotation.</text>
</comment>
<dbReference type="GO" id="GO:0005886">
    <property type="term" value="C:plasma membrane"/>
    <property type="evidence" value="ECO:0007669"/>
    <property type="project" value="UniProtKB-SubCell"/>
</dbReference>
<keyword evidence="12" id="KW-1185">Reference proteome</keyword>
<dbReference type="GO" id="GO:0048472">
    <property type="term" value="F:threonine-phosphate decarboxylase activity"/>
    <property type="evidence" value="ECO:0007669"/>
    <property type="project" value="InterPro"/>
</dbReference>
<comment type="similarity">
    <text evidence="3 9">Belongs to the CobD/CbiB family.</text>
</comment>
<keyword evidence="5 9" id="KW-0169">Cobalamin biosynthesis</keyword>
<evidence type="ECO:0000256" key="6">
    <source>
        <dbReference type="ARBA" id="ARBA00022692"/>
    </source>
</evidence>
<dbReference type="InterPro" id="IPR004485">
    <property type="entry name" value="Cobalamin_biosynth_CobD/CbiB"/>
</dbReference>
<dbReference type="RefSeq" id="WP_038554202.1">
    <property type="nucleotide sequence ID" value="NZ_FOHT01000027.1"/>
</dbReference>
<evidence type="ECO:0000256" key="9">
    <source>
        <dbReference type="HAMAP-Rule" id="MF_00024"/>
    </source>
</evidence>
<dbReference type="Proteomes" id="UP000023772">
    <property type="component" value="Chromosome"/>
</dbReference>
<evidence type="ECO:0000313" key="13">
    <source>
        <dbReference type="Proteomes" id="UP000181981"/>
    </source>
</evidence>
<dbReference type="NCBIfam" id="TIGR00380">
    <property type="entry name" value="cobal_cbiB"/>
    <property type="match status" value="1"/>
</dbReference>
<keyword evidence="7 9" id="KW-1133">Transmembrane helix</keyword>
<feature type="transmembrane region" description="Helical" evidence="9">
    <location>
        <begin position="291"/>
        <end position="310"/>
    </location>
</feature>
<dbReference type="HAMAP" id="MF_00024">
    <property type="entry name" value="CobD_CbiB"/>
    <property type="match status" value="1"/>
</dbReference>
<organism evidence="11 13">
    <name type="scientific">Draconibacterium orientale</name>
    <dbReference type="NCBI Taxonomy" id="1168034"/>
    <lineage>
        <taxon>Bacteria</taxon>
        <taxon>Pseudomonadati</taxon>
        <taxon>Bacteroidota</taxon>
        <taxon>Bacteroidia</taxon>
        <taxon>Marinilabiliales</taxon>
        <taxon>Prolixibacteraceae</taxon>
        <taxon>Draconibacterium</taxon>
    </lineage>
</organism>
<dbReference type="OrthoDB" id="9811967at2"/>
<evidence type="ECO:0000256" key="7">
    <source>
        <dbReference type="ARBA" id="ARBA00022989"/>
    </source>
</evidence>
<reference evidence="10 12" key="1">
    <citation type="submission" date="2014-03" db="EMBL/GenBank/DDBJ databases">
        <title>Complete genome sequence of a deeply braunched marine Bacteroidia bacterium Draconibacterium orientale type strain FH5T.</title>
        <authorList>
            <person name="Li X."/>
            <person name="Wang X."/>
            <person name="Xie Z."/>
            <person name="Du Z."/>
            <person name="Chen G."/>
        </authorList>
    </citation>
    <scope>NUCLEOTIDE SEQUENCE [LARGE SCALE GENOMIC DNA]</scope>
    <source>
        <strain evidence="10 12">FH5</strain>
    </source>
</reference>
<reference evidence="11 13" key="2">
    <citation type="submission" date="2016-10" db="EMBL/GenBank/DDBJ databases">
        <authorList>
            <person name="de Groot N.N."/>
        </authorList>
    </citation>
    <scope>NUCLEOTIDE SEQUENCE [LARGE SCALE GENOMIC DNA]</scope>
    <source>
        <strain evidence="11 13">DSM 25947</strain>
    </source>
</reference>
<evidence type="ECO:0000256" key="1">
    <source>
        <dbReference type="ARBA" id="ARBA00004651"/>
    </source>
</evidence>
<accession>X5DC69</accession>
<dbReference type="Proteomes" id="UP000181981">
    <property type="component" value="Unassembled WGS sequence"/>
</dbReference>
<comment type="pathway">
    <text evidence="2 9">Cofactor biosynthesis; adenosylcobalamin biosynthesis.</text>
</comment>
<comment type="subcellular location">
    <subcellularLocation>
        <location evidence="1 9">Cell membrane</location>
        <topology evidence="1 9">Multi-pass membrane protein</topology>
    </subcellularLocation>
</comment>
<evidence type="ECO:0000313" key="10">
    <source>
        <dbReference type="EMBL" id="AHW58554.1"/>
    </source>
</evidence>
<keyword evidence="8 9" id="KW-0472">Membrane</keyword>
<gene>
    <name evidence="9" type="primary">cobD</name>
    <name evidence="10" type="ORF">FH5T_00470</name>
    <name evidence="11" type="ORF">SAMN05444285_12755</name>
</gene>
<dbReference type="PANTHER" id="PTHR34308:SF1">
    <property type="entry name" value="COBALAMIN BIOSYNTHESIS PROTEIN CBIB"/>
    <property type="match status" value="1"/>
</dbReference>
<dbReference type="PANTHER" id="PTHR34308">
    <property type="entry name" value="COBALAMIN BIOSYNTHESIS PROTEIN CBIB"/>
    <property type="match status" value="1"/>
</dbReference>
<evidence type="ECO:0000256" key="3">
    <source>
        <dbReference type="ARBA" id="ARBA00006263"/>
    </source>
</evidence>